<keyword evidence="1" id="KW-0472">Membrane</keyword>
<evidence type="ECO:0000313" key="3">
    <source>
        <dbReference type="Proteomes" id="UP000299580"/>
    </source>
</evidence>
<keyword evidence="1" id="KW-1133">Transmembrane helix</keyword>
<keyword evidence="1" id="KW-0812">Transmembrane</keyword>
<dbReference type="KEGG" id="brb:EH207_00435"/>
<organism evidence="2 3">
    <name type="scientific">Brenneria rubrifaciens</name>
    <dbReference type="NCBI Taxonomy" id="55213"/>
    <lineage>
        <taxon>Bacteria</taxon>
        <taxon>Pseudomonadati</taxon>
        <taxon>Pseudomonadota</taxon>
        <taxon>Gammaproteobacteria</taxon>
        <taxon>Enterobacterales</taxon>
        <taxon>Pectobacteriaceae</taxon>
        <taxon>Brenneria</taxon>
    </lineage>
</organism>
<evidence type="ECO:0000256" key="1">
    <source>
        <dbReference type="SAM" id="Phobius"/>
    </source>
</evidence>
<dbReference type="EMBL" id="CP034035">
    <property type="protein sequence ID" value="QCR07158.1"/>
    <property type="molecule type" value="Genomic_DNA"/>
</dbReference>
<protein>
    <submittedName>
        <fullName evidence="2">Uncharacterized protein</fullName>
    </submittedName>
</protein>
<reference evidence="2 3" key="1">
    <citation type="submission" date="2018-11" db="EMBL/GenBank/DDBJ databases">
        <title>Genome sequences of Brenneria nigrifluens and Brenneria rubrifaciens.</title>
        <authorList>
            <person name="Poret-Peterson A.T."/>
            <person name="McClean A.E."/>
            <person name="Kluepfel D.A."/>
        </authorList>
    </citation>
    <scope>NUCLEOTIDE SEQUENCE [LARGE SCALE GENOMIC DNA]</scope>
    <source>
        <strain evidence="2 3">6D370</strain>
    </source>
</reference>
<sequence>MTNPMLNWSVWISQPFWILAIAQIVPVMIFILLGSGLVFGPLKHDIADIEQQIGEQSLGIRNIQQQLAAMPTRSDMQAQLTAWTVGKTPFLGERLAQWAAEPLSQSGAVLLSWQPVQHKSPAADEDTAWRLTFSSDYQSLLNVVRQFISLPYVLRMDRLIVKSAESPSYTGRPLHVEMTVMRPTVSRSEKVE</sequence>
<feature type="transmembrane region" description="Helical" evidence="1">
    <location>
        <begin position="16"/>
        <end position="39"/>
    </location>
</feature>
<dbReference type="RefSeq" id="WP_137712260.1">
    <property type="nucleotide sequence ID" value="NZ_CP034035.1"/>
</dbReference>
<gene>
    <name evidence="2" type="ORF">EH207_00435</name>
</gene>
<evidence type="ECO:0000313" key="2">
    <source>
        <dbReference type="EMBL" id="QCR07158.1"/>
    </source>
</evidence>
<dbReference type="AlphaFoldDB" id="A0A4P8QK20"/>
<accession>A0A4P8QK20</accession>
<dbReference type="OrthoDB" id="6418693at2"/>
<keyword evidence="3" id="KW-1185">Reference proteome</keyword>
<name>A0A4P8QK20_9GAMM</name>
<dbReference type="Proteomes" id="UP000299580">
    <property type="component" value="Chromosome"/>
</dbReference>
<proteinExistence type="predicted"/>